<evidence type="ECO:0000259" key="4">
    <source>
        <dbReference type="PROSITE" id="PS01124"/>
    </source>
</evidence>
<dbReference type="Gene3D" id="1.10.10.60">
    <property type="entry name" value="Homeodomain-like"/>
    <property type="match status" value="1"/>
</dbReference>
<dbReference type="OrthoDB" id="1096411at2"/>
<keyword evidence="1" id="KW-0805">Transcription regulation</keyword>
<dbReference type="RefSeq" id="WP_157301426.1">
    <property type="nucleotide sequence ID" value="NZ_BAAAZB010000002.1"/>
</dbReference>
<name>A0A6N8JC50_9BACT</name>
<organism evidence="5 6">
    <name type="scientific">Chitinophaga oryziterrae</name>
    <dbReference type="NCBI Taxonomy" id="1031224"/>
    <lineage>
        <taxon>Bacteria</taxon>
        <taxon>Pseudomonadati</taxon>
        <taxon>Bacteroidota</taxon>
        <taxon>Chitinophagia</taxon>
        <taxon>Chitinophagales</taxon>
        <taxon>Chitinophagaceae</taxon>
        <taxon>Chitinophaga</taxon>
    </lineage>
</organism>
<comment type="caution">
    <text evidence="5">The sequence shown here is derived from an EMBL/GenBank/DDBJ whole genome shotgun (WGS) entry which is preliminary data.</text>
</comment>
<protein>
    <submittedName>
        <fullName evidence="5">Helix-turn-helix domain-containing protein</fullName>
    </submittedName>
</protein>
<evidence type="ECO:0000256" key="3">
    <source>
        <dbReference type="ARBA" id="ARBA00023163"/>
    </source>
</evidence>
<dbReference type="SMART" id="SM00342">
    <property type="entry name" value="HTH_ARAC"/>
    <property type="match status" value="1"/>
</dbReference>
<keyword evidence="6" id="KW-1185">Reference proteome</keyword>
<dbReference type="SUPFAM" id="SSF51215">
    <property type="entry name" value="Regulatory protein AraC"/>
    <property type="match status" value="1"/>
</dbReference>
<dbReference type="InterPro" id="IPR037923">
    <property type="entry name" value="HTH-like"/>
</dbReference>
<dbReference type="PANTHER" id="PTHR43280">
    <property type="entry name" value="ARAC-FAMILY TRANSCRIPTIONAL REGULATOR"/>
    <property type="match status" value="1"/>
</dbReference>
<sequence>MRKTETAGDYLERHGKEYSDAGQFNVYKVDEHYKGVSSPPGRRDFYKISLVLGTEGVISYADKVIHVKDNALVFGNPMIPYAWEGLSERQAGYFCLFTEEFVNKQLKGDSLSESPLFRINGNAVLFPDQQSMDFLAGIFEQMLKEMASSYKNKYELLRSYVQILMHEALKIEPPEHIAHTLSSSDRIAGLFLELLERQFPVTSPRHVIQLKNAGEFARQLSIHTNHLNRSLKEVTGKTTSEHITERMIKEAKALLLHSNWDIAEIGYCLGFEHPSNFNIFFKKQTGQTPNHFRRQIVVRS</sequence>
<dbReference type="GO" id="GO:0043565">
    <property type="term" value="F:sequence-specific DNA binding"/>
    <property type="evidence" value="ECO:0007669"/>
    <property type="project" value="InterPro"/>
</dbReference>
<dbReference type="Proteomes" id="UP000468388">
    <property type="component" value="Unassembled WGS sequence"/>
</dbReference>
<accession>A0A6N8JC50</accession>
<keyword evidence="2" id="KW-0238">DNA-binding</keyword>
<evidence type="ECO:0000313" key="6">
    <source>
        <dbReference type="Proteomes" id="UP000468388"/>
    </source>
</evidence>
<evidence type="ECO:0000313" key="5">
    <source>
        <dbReference type="EMBL" id="MVT42827.1"/>
    </source>
</evidence>
<reference evidence="5 6" key="1">
    <citation type="submission" date="2019-12" db="EMBL/GenBank/DDBJ databases">
        <title>The draft genomic sequence of strain Chitinophaga oryziterrae JCM 16595.</title>
        <authorList>
            <person name="Zhang X."/>
        </authorList>
    </citation>
    <scope>NUCLEOTIDE SEQUENCE [LARGE SCALE GENOMIC DNA]</scope>
    <source>
        <strain evidence="5 6">JCM 16595</strain>
    </source>
</reference>
<dbReference type="GO" id="GO:0003700">
    <property type="term" value="F:DNA-binding transcription factor activity"/>
    <property type="evidence" value="ECO:0007669"/>
    <property type="project" value="InterPro"/>
</dbReference>
<dbReference type="SUPFAM" id="SSF46689">
    <property type="entry name" value="Homeodomain-like"/>
    <property type="match status" value="1"/>
</dbReference>
<evidence type="ECO:0000256" key="1">
    <source>
        <dbReference type="ARBA" id="ARBA00023015"/>
    </source>
</evidence>
<feature type="domain" description="HTH araC/xylS-type" evidence="4">
    <location>
        <begin position="185"/>
        <end position="295"/>
    </location>
</feature>
<dbReference type="AlphaFoldDB" id="A0A6N8JC50"/>
<gene>
    <name evidence="5" type="ORF">GO495_19690</name>
</gene>
<evidence type="ECO:0000256" key="2">
    <source>
        <dbReference type="ARBA" id="ARBA00023125"/>
    </source>
</evidence>
<dbReference type="EMBL" id="WRXO01000005">
    <property type="protein sequence ID" value="MVT42827.1"/>
    <property type="molecule type" value="Genomic_DNA"/>
</dbReference>
<dbReference type="PROSITE" id="PS01124">
    <property type="entry name" value="HTH_ARAC_FAMILY_2"/>
    <property type="match status" value="1"/>
</dbReference>
<dbReference type="Pfam" id="PF12833">
    <property type="entry name" value="HTH_18"/>
    <property type="match status" value="1"/>
</dbReference>
<proteinExistence type="predicted"/>
<dbReference type="PANTHER" id="PTHR43280:SF32">
    <property type="entry name" value="TRANSCRIPTIONAL REGULATORY PROTEIN"/>
    <property type="match status" value="1"/>
</dbReference>
<dbReference type="InterPro" id="IPR009057">
    <property type="entry name" value="Homeodomain-like_sf"/>
</dbReference>
<keyword evidence="3" id="KW-0804">Transcription</keyword>
<dbReference type="InterPro" id="IPR018060">
    <property type="entry name" value="HTH_AraC"/>
</dbReference>